<evidence type="ECO:0000313" key="17">
    <source>
        <dbReference type="EMBL" id="SPP81415.1"/>
    </source>
</evidence>
<evidence type="ECO:0000256" key="6">
    <source>
        <dbReference type="ARBA" id="ARBA00022763"/>
    </source>
</evidence>
<keyword evidence="11" id="KW-0804">Transcription</keyword>
<evidence type="ECO:0000256" key="7">
    <source>
        <dbReference type="ARBA" id="ARBA00022771"/>
    </source>
</evidence>
<keyword evidence="13" id="KW-0539">Nucleus</keyword>
<sequence length="409" mass="47625">MSKIRTSFVCKSAAQLEEGCTLSVRMEATGMWKTADILSIKTEGGKRQYYVHFLQFDKRLDDWVVEEDLNLSSVRFPSNRQRQTTKCSTEKRELADENLPVANETMTRSKQSKLQQKSVNEIKAIKNVQWIELGKHRIKPWYFSPYPQVMCAQPCIYLCEWCLKYVMNATCLARHLVKCNLRHPPGEEIYRKDTISFFEIDGRRSRTYAQNLCLLSKLFLDEKTLCYDTDPFLFYIMTVFDSRGFHIVGYFSKEKTSDENNLACVLTLPPYQRLGYGRLLIELSYELSKCERKTGSPEKPLSDLGLLSYRSYWSQAILDVLIKQKYTDSENEITISINEISEKTSINPDDVTSTLRDLKMIVYYKSQHVLCVKSDVVKNHLKDKSKPQVRIDASCLHWVPKEWNSSIKH</sequence>
<dbReference type="GO" id="GO:0046972">
    <property type="term" value="F:histone H4K16 acetyltransferase activity"/>
    <property type="evidence" value="ECO:0007669"/>
    <property type="project" value="TreeGrafter"/>
</dbReference>
<evidence type="ECO:0000313" key="18">
    <source>
        <dbReference type="Proteomes" id="UP000268350"/>
    </source>
</evidence>
<accession>A0A3B0JGW9</accession>
<evidence type="ECO:0000256" key="9">
    <source>
        <dbReference type="ARBA" id="ARBA00022990"/>
    </source>
</evidence>
<proteinExistence type="inferred from homology"/>
<dbReference type="OrthoDB" id="787137at2759"/>
<keyword evidence="18" id="KW-1185">Reference proteome</keyword>
<dbReference type="SUPFAM" id="SSF54160">
    <property type="entry name" value="Chromo domain-like"/>
    <property type="match status" value="1"/>
</dbReference>
<keyword evidence="5" id="KW-0479">Metal-binding</keyword>
<comment type="subcellular location">
    <subcellularLocation>
        <location evidence="1">Nucleus</location>
    </subcellularLocation>
</comment>
<evidence type="ECO:0000256" key="3">
    <source>
        <dbReference type="ARBA" id="ARBA00013184"/>
    </source>
</evidence>
<dbReference type="Pfam" id="PF17772">
    <property type="entry name" value="zf-MYST"/>
    <property type="match status" value="1"/>
</dbReference>
<dbReference type="InterPro" id="IPR016197">
    <property type="entry name" value="Chromo-like_dom_sf"/>
</dbReference>
<dbReference type="PANTHER" id="PTHR10615:SF219">
    <property type="entry name" value="HISTONE ACETYLTRANSFERASE KAT5"/>
    <property type="match status" value="1"/>
</dbReference>
<dbReference type="FunFam" id="1.10.10.10:FF:000022">
    <property type="entry name" value="Histone acetyltransferase"/>
    <property type="match status" value="1"/>
</dbReference>
<dbReference type="EC" id="2.3.1.48" evidence="3"/>
<evidence type="ECO:0000256" key="4">
    <source>
        <dbReference type="ARBA" id="ARBA00022679"/>
    </source>
</evidence>
<dbReference type="GO" id="GO:0005705">
    <property type="term" value="C:polytene chromosome interband"/>
    <property type="evidence" value="ECO:0007669"/>
    <property type="project" value="UniProtKB-ARBA"/>
</dbReference>
<feature type="domain" description="MYST-type HAT" evidence="16">
    <location>
        <begin position="123"/>
        <end position="400"/>
    </location>
</feature>
<dbReference type="InterPro" id="IPR002717">
    <property type="entry name" value="HAT_MYST-type"/>
</dbReference>
<name>A0A3B0JGW9_DROGU</name>
<dbReference type="InterPro" id="IPR050603">
    <property type="entry name" value="MYST_HAT"/>
</dbReference>
<dbReference type="EMBL" id="OUUW01000006">
    <property type="protein sequence ID" value="SPP81415.1"/>
    <property type="molecule type" value="Genomic_DNA"/>
</dbReference>
<dbReference type="Pfam" id="PF01853">
    <property type="entry name" value="MOZ_SAS"/>
    <property type="match status" value="1"/>
</dbReference>
<evidence type="ECO:0000256" key="1">
    <source>
        <dbReference type="ARBA" id="ARBA00004123"/>
    </source>
</evidence>
<keyword evidence="14" id="KW-0012">Acyltransferase</keyword>
<evidence type="ECO:0000256" key="10">
    <source>
        <dbReference type="ARBA" id="ARBA00023015"/>
    </source>
</evidence>
<gene>
    <name evidence="17" type="ORF">DGUA_6G013039</name>
</gene>
<dbReference type="FunFam" id="3.30.60.60:FF:000001">
    <property type="entry name" value="Histone acetyltransferase"/>
    <property type="match status" value="1"/>
</dbReference>
<keyword evidence="7" id="KW-0863">Zinc-finger</keyword>
<dbReference type="GO" id="GO:0140861">
    <property type="term" value="P:DNA repair-dependent chromatin remodeling"/>
    <property type="evidence" value="ECO:0007669"/>
    <property type="project" value="UniProtKB-ARBA"/>
</dbReference>
<keyword evidence="4 17" id="KW-0808">Transferase</keyword>
<evidence type="ECO:0000256" key="11">
    <source>
        <dbReference type="ARBA" id="ARBA00023163"/>
    </source>
</evidence>
<keyword evidence="10" id="KW-0805">Transcription regulation</keyword>
<comment type="similarity">
    <text evidence="2">Belongs to the MYST (SAS/MOZ) family.</text>
</comment>
<dbReference type="InterPro" id="IPR036388">
    <property type="entry name" value="WH-like_DNA-bd_sf"/>
</dbReference>
<dbReference type="InterPro" id="IPR025995">
    <property type="entry name" value="Tudor-knot"/>
</dbReference>
<protein>
    <recommendedName>
        <fullName evidence="3">histone acetyltransferase</fullName>
        <ecNumber evidence="3">2.3.1.48</ecNumber>
    </recommendedName>
</protein>
<dbReference type="GO" id="GO:0008270">
    <property type="term" value="F:zinc ion binding"/>
    <property type="evidence" value="ECO:0007669"/>
    <property type="project" value="UniProtKB-KW"/>
</dbReference>
<dbReference type="Gene3D" id="3.40.630.30">
    <property type="match status" value="1"/>
</dbReference>
<evidence type="ECO:0000256" key="8">
    <source>
        <dbReference type="ARBA" id="ARBA00022833"/>
    </source>
</evidence>
<dbReference type="PANTHER" id="PTHR10615">
    <property type="entry name" value="HISTONE ACETYLTRANSFERASE"/>
    <property type="match status" value="1"/>
</dbReference>
<reference evidence="18" key="1">
    <citation type="submission" date="2018-01" db="EMBL/GenBank/DDBJ databases">
        <authorList>
            <person name="Alioto T."/>
            <person name="Alioto T."/>
        </authorList>
    </citation>
    <scope>NUCLEOTIDE SEQUENCE [LARGE SCALE GENOMIC DNA]</scope>
</reference>
<evidence type="ECO:0000256" key="15">
    <source>
        <dbReference type="PIRSR" id="PIRSR602717-51"/>
    </source>
</evidence>
<dbReference type="Gene3D" id="1.10.10.10">
    <property type="entry name" value="Winged helix-like DNA-binding domain superfamily/Winged helix DNA-binding domain"/>
    <property type="match status" value="1"/>
</dbReference>
<dbReference type="SUPFAM" id="SSF55729">
    <property type="entry name" value="Acyl-CoA N-acyltransferases (Nat)"/>
    <property type="match status" value="1"/>
</dbReference>
<dbReference type="GO" id="GO:0003682">
    <property type="term" value="F:chromatin binding"/>
    <property type="evidence" value="ECO:0007669"/>
    <property type="project" value="UniProtKB-ARBA"/>
</dbReference>
<keyword evidence="8" id="KW-0862">Zinc</keyword>
<dbReference type="GO" id="GO:0035267">
    <property type="term" value="C:NuA4 histone acetyltransferase complex"/>
    <property type="evidence" value="ECO:0007669"/>
    <property type="project" value="TreeGrafter"/>
</dbReference>
<dbReference type="GO" id="GO:0000724">
    <property type="term" value="P:double-strand break repair via homologous recombination"/>
    <property type="evidence" value="ECO:0007669"/>
    <property type="project" value="TreeGrafter"/>
</dbReference>
<dbReference type="PROSITE" id="PS51726">
    <property type="entry name" value="MYST_HAT"/>
    <property type="match status" value="1"/>
</dbReference>
<evidence type="ECO:0000256" key="12">
    <source>
        <dbReference type="ARBA" id="ARBA00023204"/>
    </source>
</evidence>
<dbReference type="InterPro" id="IPR016181">
    <property type="entry name" value="Acyl_CoA_acyltransferase"/>
</dbReference>
<keyword evidence="12" id="KW-0234">DNA repair</keyword>
<evidence type="ECO:0000256" key="2">
    <source>
        <dbReference type="ARBA" id="ARBA00010107"/>
    </source>
</evidence>
<dbReference type="Proteomes" id="UP000268350">
    <property type="component" value="Unassembled WGS sequence"/>
</dbReference>
<dbReference type="FunFam" id="3.40.630.30:FF:000002">
    <property type="entry name" value="Histone acetyltransferase"/>
    <property type="match status" value="1"/>
</dbReference>
<keyword evidence="9" id="KW-0007">Acetylation</keyword>
<dbReference type="Pfam" id="PF11717">
    <property type="entry name" value="Tudor-knot"/>
    <property type="match status" value="1"/>
</dbReference>
<keyword evidence="6" id="KW-0227">DNA damage</keyword>
<dbReference type="GO" id="GO:0005634">
    <property type="term" value="C:nucleus"/>
    <property type="evidence" value="ECO:0007669"/>
    <property type="project" value="UniProtKB-SubCell"/>
</dbReference>
<dbReference type="STRING" id="7266.A0A3B0JGW9"/>
<dbReference type="InterPro" id="IPR040706">
    <property type="entry name" value="Zf-MYST"/>
</dbReference>
<dbReference type="Gene3D" id="3.30.60.60">
    <property type="entry name" value="N-acetyl transferase-like"/>
    <property type="match status" value="1"/>
</dbReference>
<evidence type="ECO:0000259" key="16">
    <source>
        <dbReference type="PROSITE" id="PS51726"/>
    </source>
</evidence>
<evidence type="ECO:0000256" key="13">
    <source>
        <dbReference type="ARBA" id="ARBA00023242"/>
    </source>
</evidence>
<evidence type="ECO:0000256" key="5">
    <source>
        <dbReference type="ARBA" id="ARBA00022723"/>
    </source>
</evidence>
<dbReference type="FunFam" id="2.30.30.140:FF:000013">
    <property type="entry name" value="Histone acetyltransferase"/>
    <property type="match status" value="1"/>
</dbReference>
<dbReference type="GO" id="GO:0006355">
    <property type="term" value="P:regulation of DNA-templated transcription"/>
    <property type="evidence" value="ECO:0007669"/>
    <property type="project" value="InterPro"/>
</dbReference>
<organism evidence="17 18">
    <name type="scientific">Drosophila guanche</name>
    <name type="common">Fruit fly</name>
    <dbReference type="NCBI Taxonomy" id="7266"/>
    <lineage>
        <taxon>Eukaryota</taxon>
        <taxon>Metazoa</taxon>
        <taxon>Ecdysozoa</taxon>
        <taxon>Arthropoda</taxon>
        <taxon>Hexapoda</taxon>
        <taxon>Insecta</taxon>
        <taxon>Pterygota</taxon>
        <taxon>Neoptera</taxon>
        <taxon>Endopterygota</taxon>
        <taxon>Diptera</taxon>
        <taxon>Brachycera</taxon>
        <taxon>Muscomorpha</taxon>
        <taxon>Ephydroidea</taxon>
        <taxon>Drosophilidae</taxon>
        <taxon>Drosophila</taxon>
        <taxon>Sophophora</taxon>
    </lineage>
</organism>
<evidence type="ECO:0000256" key="14">
    <source>
        <dbReference type="ARBA" id="ARBA00023315"/>
    </source>
</evidence>
<feature type="active site" description="Proton donor/acceptor" evidence="15">
    <location>
        <position position="298"/>
    </location>
</feature>
<dbReference type="AlphaFoldDB" id="A0A3B0JGW9"/>
<dbReference type="OMA" id="CIYLCEY"/>
<dbReference type="Gene3D" id="2.30.30.140">
    <property type="match status" value="1"/>
</dbReference>